<gene>
    <name evidence="11" type="ORF">SAMN05216290_1410</name>
</gene>
<organism evidence="11 12">
    <name type="scientific">Roseivirga pacifica</name>
    <dbReference type="NCBI Taxonomy" id="1267423"/>
    <lineage>
        <taxon>Bacteria</taxon>
        <taxon>Pseudomonadati</taxon>
        <taxon>Bacteroidota</taxon>
        <taxon>Cytophagia</taxon>
        <taxon>Cytophagales</taxon>
        <taxon>Roseivirgaceae</taxon>
        <taxon>Roseivirga</taxon>
    </lineage>
</organism>
<keyword evidence="2 8" id="KW-0813">Transport</keyword>
<evidence type="ECO:0000256" key="2">
    <source>
        <dbReference type="ARBA" id="ARBA00022448"/>
    </source>
</evidence>
<dbReference type="GeneID" id="99986136"/>
<dbReference type="RefSeq" id="WP_090257795.1">
    <property type="nucleotide sequence ID" value="NZ_FOIR01000001.1"/>
</dbReference>
<dbReference type="GO" id="GO:0044718">
    <property type="term" value="P:siderophore transmembrane transport"/>
    <property type="evidence" value="ECO:0007669"/>
    <property type="project" value="TreeGrafter"/>
</dbReference>
<protein>
    <submittedName>
        <fullName evidence="11">Outer membrane receptor proteins, mostly Fe transport</fullName>
    </submittedName>
</protein>
<evidence type="ECO:0000256" key="7">
    <source>
        <dbReference type="ARBA" id="ARBA00023237"/>
    </source>
</evidence>
<evidence type="ECO:0000256" key="5">
    <source>
        <dbReference type="ARBA" id="ARBA00022729"/>
    </source>
</evidence>
<comment type="similarity">
    <text evidence="8">Belongs to the TonB-dependent receptor family.</text>
</comment>
<accession>A0A1I0NRT3</accession>
<dbReference type="Gene3D" id="2.170.130.10">
    <property type="entry name" value="TonB-dependent receptor, plug domain"/>
    <property type="match status" value="1"/>
</dbReference>
<keyword evidence="4 8" id="KW-0812">Transmembrane</keyword>
<keyword evidence="3 8" id="KW-1134">Transmembrane beta strand</keyword>
<keyword evidence="11" id="KW-0675">Receptor</keyword>
<keyword evidence="12" id="KW-1185">Reference proteome</keyword>
<keyword evidence="7 8" id="KW-0998">Cell outer membrane</keyword>
<dbReference type="SUPFAM" id="SSF56935">
    <property type="entry name" value="Porins"/>
    <property type="match status" value="1"/>
</dbReference>
<dbReference type="Pfam" id="PF13715">
    <property type="entry name" value="CarbopepD_reg_2"/>
    <property type="match status" value="1"/>
</dbReference>
<dbReference type="PROSITE" id="PS52016">
    <property type="entry name" value="TONB_DEPENDENT_REC_3"/>
    <property type="match status" value="1"/>
</dbReference>
<name>A0A1I0NRT3_9BACT</name>
<dbReference type="InterPro" id="IPR041700">
    <property type="entry name" value="OMP_b-brl_3"/>
</dbReference>
<evidence type="ECO:0000256" key="1">
    <source>
        <dbReference type="ARBA" id="ARBA00004571"/>
    </source>
</evidence>
<dbReference type="InterPro" id="IPR013784">
    <property type="entry name" value="Carb-bd-like_fold"/>
</dbReference>
<dbReference type="Pfam" id="PF07715">
    <property type="entry name" value="Plug"/>
    <property type="match status" value="1"/>
</dbReference>
<keyword evidence="6 8" id="KW-0472">Membrane</keyword>
<dbReference type="OrthoDB" id="9812892at2"/>
<dbReference type="PROSITE" id="PS51257">
    <property type="entry name" value="PROKAR_LIPOPROTEIN"/>
    <property type="match status" value="1"/>
</dbReference>
<dbReference type="InterPro" id="IPR037066">
    <property type="entry name" value="Plug_dom_sf"/>
</dbReference>
<feature type="domain" description="TonB-dependent receptor plug" evidence="9">
    <location>
        <begin position="139"/>
        <end position="226"/>
    </location>
</feature>
<keyword evidence="5" id="KW-0732">Signal</keyword>
<evidence type="ECO:0000256" key="6">
    <source>
        <dbReference type="ARBA" id="ARBA00023136"/>
    </source>
</evidence>
<evidence type="ECO:0000313" key="11">
    <source>
        <dbReference type="EMBL" id="SEW04196.1"/>
    </source>
</evidence>
<dbReference type="EMBL" id="FOIR01000001">
    <property type="protein sequence ID" value="SEW04196.1"/>
    <property type="molecule type" value="Genomic_DNA"/>
</dbReference>
<dbReference type="InterPro" id="IPR036942">
    <property type="entry name" value="Beta-barrel_TonB_sf"/>
</dbReference>
<evidence type="ECO:0000256" key="3">
    <source>
        <dbReference type="ARBA" id="ARBA00022452"/>
    </source>
</evidence>
<evidence type="ECO:0000313" key="12">
    <source>
        <dbReference type="Proteomes" id="UP000199437"/>
    </source>
</evidence>
<comment type="subcellular location">
    <subcellularLocation>
        <location evidence="1 8">Cell outer membrane</location>
        <topology evidence="1 8">Multi-pass membrane protein</topology>
    </subcellularLocation>
</comment>
<proteinExistence type="inferred from homology"/>
<evidence type="ECO:0000256" key="8">
    <source>
        <dbReference type="PROSITE-ProRule" id="PRU01360"/>
    </source>
</evidence>
<dbReference type="InterPro" id="IPR012910">
    <property type="entry name" value="Plug_dom"/>
</dbReference>
<dbReference type="GO" id="GO:0009279">
    <property type="term" value="C:cell outer membrane"/>
    <property type="evidence" value="ECO:0007669"/>
    <property type="project" value="UniProtKB-SubCell"/>
</dbReference>
<dbReference type="AlphaFoldDB" id="A0A1I0NRT3"/>
<dbReference type="InterPro" id="IPR039426">
    <property type="entry name" value="TonB-dep_rcpt-like"/>
</dbReference>
<dbReference type="GO" id="GO:0015344">
    <property type="term" value="F:siderophore uptake transmembrane transporter activity"/>
    <property type="evidence" value="ECO:0007669"/>
    <property type="project" value="TreeGrafter"/>
</dbReference>
<feature type="domain" description="Outer membrane protein beta-barrel" evidence="10">
    <location>
        <begin position="586"/>
        <end position="785"/>
    </location>
</feature>
<dbReference type="STRING" id="1267423.SAMN05216290_1410"/>
<evidence type="ECO:0000256" key="4">
    <source>
        <dbReference type="ARBA" id="ARBA00022692"/>
    </source>
</evidence>
<dbReference type="PANTHER" id="PTHR30069:SF29">
    <property type="entry name" value="HEMOGLOBIN AND HEMOGLOBIN-HAPTOGLOBIN-BINDING PROTEIN 1-RELATED"/>
    <property type="match status" value="1"/>
</dbReference>
<dbReference type="Gene3D" id="2.40.170.20">
    <property type="entry name" value="TonB-dependent receptor, beta-barrel domain"/>
    <property type="match status" value="1"/>
</dbReference>
<dbReference type="GO" id="GO:0030246">
    <property type="term" value="F:carbohydrate binding"/>
    <property type="evidence" value="ECO:0007669"/>
    <property type="project" value="InterPro"/>
</dbReference>
<evidence type="ECO:0000259" key="10">
    <source>
        <dbReference type="Pfam" id="PF14905"/>
    </source>
</evidence>
<dbReference type="Proteomes" id="UP000199437">
    <property type="component" value="Unassembled WGS sequence"/>
</dbReference>
<dbReference type="Pfam" id="PF14905">
    <property type="entry name" value="OMP_b-brl_3"/>
    <property type="match status" value="1"/>
</dbReference>
<dbReference type="PANTHER" id="PTHR30069">
    <property type="entry name" value="TONB-DEPENDENT OUTER MEMBRANE RECEPTOR"/>
    <property type="match status" value="1"/>
</dbReference>
<reference evidence="12" key="1">
    <citation type="submission" date="2016-10" db="EMBL/GenBank/DDBJ databases">
        <authorList>
            <person name="Varghese N."/>
            <person name="Submissions S."/>
        </authorList>
    </citation>
    <scope>NUCLEOTIDE SEQUENCE [LARGE SCALE GENOMIC DNA]</scope>
    <source>
        <strain evidence="12">CGMCC 1.12402</strain>
    </source>
</reference>
<evidence type="ECO:0000259" key="9">
    <source>
        <dbReference type="Pfam" id="PF07715"/>
    </source>
</evidence>
<dbReference type="SUPFAM" id="SSF49452">
    <property type="entry name" value="Starch-binding domain-like"/>
    <property type="match status" value="1"/>
</dbReference>
<sequence>MNRWLTHTLVAVFLLACNIGFSQKGEISGKLAFEDGTPVTFAMVFLPSVQKHALSDESGFYQLTDIPFGTYRLEISSIEVRDTAYSVNIKAIDVRRNFILKGADATVLNEVVIEGETEERLLETKGFAVEVLETSKAALQSVQTNDLLNRTAGIRVRQNGGLGSSVDYNLNGMSGNSVRIFVDGLPASTYGRSFSLNSIPPALIERIEVYKGVLPAHLADDALGGAINVVLKKQMSNNLNASVSYGSFNTFQANFSGMHRSESSGLTVKASGFYNYSDNDYEVWGKFVRNILPNGRYDYVRAKRFNDAYKSIGGQISLGFTDVKWADQFFVNFNASDDYNEIQHGTYMSIPYKGRFTESEVQATGITYVKDDLFTKGLEFTFNGLYSDRLTVVNDTVKWNYNWFGERSVGLNGEPILTPQGAQQGAPTINHINRNIITFRSGLNYTINANHKVILNHVFFDIARTQQDFKRSAVERDFIGTRDLRKNISSLAYELTALNNRFKGSVFGKYYQQRIDRMDPLLVEENGEQVRTEDRVSSNRNTTGFGTALSYTALPKLIILASGEKAVRMPSENEIFGSPGENIVENIGINPEISNNLNIGFQAGAFHFDEHKVSFSATGFLRDTRDKIVQRINPRINDAVQTNPYENLGKTQSIGFEAEVKYTFEQNLNIILNMSKFNSVFNMKYDSNGNVFDNYKQQLPNEPFFTANASAQYTFTNVLAQNSALNLSYNFGFVDRFYTTWLEIEDFRTPRQFIHDFGANYTFPNKKLVVSADVRNIFDKQVYDNFAVQKPGRAFYLKLNYTISNL</sequence>